<evidence type="ECO:0000313" key="2">
    <source>
        <dbReference type="EMBL" id="KAL2653097.1"/>
    </source>
</evidence>
<keyword evidence="3" id="KW-1185">Reference proteome</keyword>
<dbReference type="AlphaFoldDB" id="A0ABD1ZPA1"/>
<evidence type="ECO:0000256" key="1">
    <source>
        <dbReference type="SAM" id="MobiDB-lite"/>
    </source>
</evidence>
<dbReference type="EMBL" id="JBHFFA010000001">
    <property type="protein sequence ID" value="KAL2653097.1"/>
    <property type="molecule type" value="Genomic_DNA"/>
</dbReference>
<accession>A0ABD1ZPA1</accession>
<dbReference type="Proteomes" id="UP001605036">
    <property type="component" value="Unassembled WGS sequence"/>
</dbReference>
<name>A0ABD1ZPA1_9MARC</name>
<proteinExistence type="predicted"/>
<feature type="region of interest" description="Disordered" evidence="1">
    <location>
        <begin position="75"/>
        <end position="105"/>
    </location>
</feature>
<comment type="caution">
    <text evidence="2">The sequence shown here is derived from an EMBL/GenBank/DDBJ whole genome shotgun (WGS) entry which is preliminary data.</text>
</comment>
<sequence length="123" mass="13422">MQPKDLLPFSHPKNDKGKGLADEPSNPIDKLEDALEELLNLQQLMKMMMEFQKSQMQMFKSGISTMIDTKLAGRDPISQQSIGGGQHSQPISTIHTEISDGSGGGFGLREDIVDIGATGVRRP</sequence>
<organism evidence="2 3">
    <name type="scientific">Riccia fluitans</name>
    <dbReference type="NCBI Taxonomy" id="41844"/>
    <lineage>
        <taxon>Eukaryota</taxon>
        <taxon>Viridiplantae</taxon>
        <taxon>Streptophyta</taxon>
        <taxon>Embryophyta</taxon>
        <taxon>Marchantiophyta</taxon>
        <taxon>Marchantiopsida</taxon>
        <taxon>Marchantiidae</taxon>
        <taxon>Marchantiales</taxon>
        <taxon>Ricciaceae</taxon>
        <taxon>Riccia</taxon>
    </lineage>
</organism>
<feature type="compositionally biased region" description="Low complexity" evidence="1">
    <location>
        <begin position="76"/>
        <end position="92"/>
    </location>
</feature>
<reference evidence="2 3" key="1">
    <citation type="submission" date="2024-09" db="EMBL/GenBank/DDBJ databases">
        <title>Chromosome-scale assembly of Riccia fluitans.</title>
        <authorList>
            <person name="Paukszto L."/>
            <person name="Sawicki J."/>
            <person name="Karawczyk K."/>
            <person name="Piernik-Szablinska J."/>
            <person name="Szczecinska M."/>
            <person name="Mazdziarz M."/>
        </authorList>
    </citation>
    <scope>NUCLEOTIDE SEQUENCE [LARGE SCALE GENOMIC DNA]</scope>
    <source>
        <strain evidence="2">Rf_01</strain>
        <tissue evidence="2">Aerial parts of the thallus</tissue>
    </source>
</reference>
<feature type="region of interest" description="Disordered" evidence="1">
    <location>
        <begin position="1"/>
        <end position="27"/>
    </location>
</feature>
<feature type="compositionally biased region" description="Basic and acidic residues" evidence="1">
    <location>
        <begin position="12"/>
        <end position="21"/>
    </location>
</feature>
<protein>
    <submittedName>
        <fullName evidence="2">Uncharacterized protein</fullName>
    </submittedName>
</protein>
<evidence type="ECO:0000313" key="3">
    <source>
        <dbReference type="Proteomes" id="UP001605036"/>
    </source>
</evidence>
<gene>
    <name evidence="2" type="ORF">R1flu_021225</name>
</gene>